<accession>A0ABW5Y3D5</accession>
<organism evidence="2 3">
    <name type="scientific">Kurthia populi</name>
    <dbReference type="NCBI Taxonomy" id="1562132"/>
    <lineage>
        <taxon>Bacteria</taxon>
        <taxon>Bacillati</taxon>
        <taxon>Bacillota</taxon>
        <taxon>Bacilli</taxon>
        <taxon>Bacillales</taxon>
        <taxon>Caryophanaceae</taxon>
        <taxon>Kurthia</taxon>
    </lineage>
</organism>
<evidence type="ECO:0000313" key="3">
    <source>
        <dbReference type="Proteomes" id="UP001597568"/>
    </source>
</evidence>
<protein>
    <submittedName>
        <fullName evidence="2">Uncharacterized protein</fullName>
    </submittedName>
</protein>
<proteinExistence type="predicted"/>
<gene>
    <name evidence="2" type="ORF">ACFSY7_15305</name>
</gene>
<dbReference type="RefSeq" id="WP_380148492.1">
    <property type="nucleotide sequence ID" value="NZ_JBHUOR010000129.1"/>
</dbReference>
<reference evidence="3" key="1">
    <citation type="journal article" date="2019" name="Int. J. Syst. Evol. Microbiol.">
        <title>The Global Catalogue of Microorganisms (GCM) 10K type strain sequencing project: providing services to taxonomists for standard genome sequencing and annotation.</title>
        <authorList>
            <consortium name="The Broad Institute Genomics Platform"/>
            <consortium name="The Broad Institute Genome Sequencing Center for Infectious Disease"/>
            <person name="Wu L."/>
            <person name="Ma J."/>
        </authorList>
    </citation>
    <scope>NUCLEOTIDE SEQUENCE [LARGE SCALE GENOMIC DNA]</scope>
    <source>
        <strain evidence="3">KCTC 33522</strain>
    </source>
</reference>
<dbReference type="EMBL" id="JBHUOR010000129">
    <property type="protein sequence ID" value="MFD2869859.1"/>
    <property type="molecule type" value="Genomic_DNA"/>
</dbReference>
<evidence type="ECO:0000256" key="1">
    <source>
        <dbReference type="SAM" id="Phobius"/>
    </source>
</evidence>
<keyword evidence="3" id="KW-1185">Reference proteome</keyword>
<dbReference type="Proteomes" id="UP001597568">
    <property type="component" value="Unassembled WGS sequence"/>
</dbReference>
<name>A0ABW5Y3D5_9BACL</name>
<comment type="caution">
    <text evidence="2">The sequence shown here is derived from an EMBL/GenBank/DDBJ whole genome shotgun (WGS) entry which is preliminary data.</text>
</comment>
<keyword evidence="1" id="KW-1133">Transmembrane helix</keyword>
<evidence type="ECO:0000313" key="2">
    <source>
        <dbReference type="EMBL" id="MFD2869859.1"/>
    </source>
</evidence>
<keyword evidence="1" id="KW-0812">Transmembrane</keyword>
<feature type="transmembrane region" description="Helical" evidence="1">
    <location>
        <begin position="38"/>
        <end position="59"/>
    </location>
</feature>
<sequence length="62" mass="6788">MDKLLKIAEEVERIDVEDDERIGWFDIPEGDPTISDKLMTVGVLGFLPAVAIASGLFVLSVL</sequence>
<keyword evidence="1" id="KW-0472">Membrane</keyword>